<dbReference type="AlphaFoldDB" id="A0A9P8ACE0"/>
<proteinExistence type="inferred from homology"/>
<accession>A0A9P8ACE0</accession>
<comment type="similarity">
    <text evidence="2 6">Belongs to the OXA1/ALB3/YidC family.</text>
</comment>
<dbReference type="RefSeq" id="XP_043013321.1">
    <property type="nucleotide sequence ID" value="XM_043148721.1"/>
</dbReference>
<organism evidence="9 10">
    <name type="scientific">Marasmius oreades</name>
    <name type="common">fairy-ring Marasmius</name>
    <dbReference type="NCBI Taxonomy" id="181124"/>
    <lineage>
        <taxon>Eukaryota</taxon>
        <taxon>Fungi</taxon>
        <taxon>Dikarya</taxon>
        <taxon>Basidiomycota</taxon>
        <taxon>Agaricomycotina</taxon>
        <taxon>Agaricomycetes</taxon>
        <taxon>Agaricomycetidae</taxon>
        <taxon>Agaricales</taxon>
        <taxon>Marasmiineae</taxon>
        <taxon>Marasmiaceae</taxon>
        <taxon>Marasmius</taxon>
    </lineage>
</organism>
<gene>
    <name evidence="9" type="ORF">E1B28_004259</name>
</gene>
<dbReference type="InterPro" id="IPR001708">
    <property type="entry name" value="YidC/ALB3/OXA1/COX18"/>
</dbReference>
<evidence type="ECO:0000256" key="7">
    <source>
        <dbReference type="SAM" id="Phobius"/>
    </source>
</evidence>
<comment type="caution">
    <text evidence="9">The sequence shown here is derived from an EMBL/GenBank/DDBJ whole genome shotgun (WGS) entry which is preliminary data.</text>
</comment>
<evidence type="ECO:0000256" key="4">
    <source>
        <dbReference type="ARBA" id="ARBA00022989"/>
    </source>
</evidence>
<dbReference type="GO" id="GO:0005743">
    <property type="term" value="C:mitochondrial inner membrane"/>
    <property type="evidence" value="ECO:0007669"/>
    <property type="project" value="TreeGrafter"/>
</dbReference>
<dbReference type="OrthoDB" id="2436667at2759"/>
<dbReference type="PANTHER" id="PTHR12428:SF65">
    <property type="entry name" value="CYTOCHROME C OXIDASE ASSEMBLY PROTEIN COX18, MITOCHONDRIAL"/>
    <property type="match status" value="1"/>
</dbReference>
<keyword evidence="5 7" id="KW-0472">Membrane</keyword>
<dbReference type="InterPro" id="IPR028055">
    <property type="entry name" value="YidC/Oxa/ALB_C"/>
</dbReference>
<sequence length="362" mass="40844">MLLCHRTPLPRPLRFHRHGVSLLQPTRLGRRCFMKDICDGFLDLAIALPYPPELPVYSTTIILVTVLSRFALLPVSIWAKNRANRLEDDVLPVLRQLKPVVARQEFEAMQKERIMGDKEHLKKIHDQRCRAVMETNRKELCKLHNCSPLYTMAAPPLVQMPVFVVMTVMFARLSVDPTSPFDSESFLTLTTLNHPDSTMTLPVVLGLLSMANVDAASWAFNSYEVQLQKDLEEKKKQLAAERGVRHIEPKKIVRSAMRVLSVARIGLGAIAPGSVALYWVTSAAFGLIQSWVLASRDVRRKRLLYQRDASPPAEVLKPKSTSLKRSKTISGSFTALDAFAAHRQSKLEKTQKPSAKKSKHKH</sequence>
<evidence type="ECO:0000256" key="3">
    <source>
        <dbReference type="ARBA" id="ARBA00022692"/>
    </source>
</evidence>
<evidence type="ECO:0000313" key="10">
    <source>
        <dbReference type="Proteomes" id="UP001049176"/>
    </source>
</evidence>
<dbReference type="Proteomes" id="UP001049176">
    <property type="component" value="Chromosome 2"/>
</dbReference>
<dbReference type="GO" id="GO:0032979">
    <property type="term" value="P:protein insertion into mitochondrial inner membrane from matrix"/>
    <property type="evidence" value="ECO:0007669"/>
    <property type="project" value="TreeGrafter"/>
</dbReference>
<dbReference type="PANTHER" id="PTHR12428">
    <property type="entry name" value="OXA1"/>
    <property type="match status" value="1"/>
</dbReference>
<dbReference type="GeneID" id="66073335"/>
<keyword evidence="10" id="KW-1185">Reference proteome</keyword>
<comment type="subcellular location">
    <subcellularLocation>
        <location evidence="1 6">Membrane</location>
        <topology evidence="1 6">Multi-pass membrane protein</topology>
    </subcellularLocation>
</comment>
<feature type="domain" description="Membrane insertase YidC/Oxa/ALB C-terminal" evidence="8">
    <location>
        <begin position="103"/>
        <end position="293"/>
    </location>
</feature>
<reference evidence="9" key="1">
    <citation type="journal article" date="2021" name="Genome Biol. Evol.">
        <title>The assembled and annotated genome of the fairy-ring fungus Marasmius oreades.</title>
        <authorList>
            <person name="Hiltunen M."/>
            <person name="Ament-Velasquez S.L."/>
            <person name="Johannesson H."/>
        </authorList>
    </citation>
    <scope>NUCLEOTIDE SEQUENCE</scope>
    <source>
        <strain evidence="9">03SP1</strain>
    </source>
</reference>
<evidence type="ECO:0000256" key="1">
    <source>
        <dbReference type="ARBA" id="ARBA00004141"/>
    </source>
</evidence>
<dbReference type="KEGG" id="more:E1B28_004259"/>
<dbReference type="GO" id="GO:0032977">
    <property type="term" value="F:membrane insertase activity"/>
    <property type="evidence" value="ECO:0007669"/>
    <property type="project" value="InterPro"/>
</dbReference>
<protein>
    <recommendedName>
        <fullName evidence="8">Membrane insertase YidC/Oxa/ALB C-terminal domain-containing protein</fullName>
    </recommendedName>
</protein>
<evidence type="ECO:0000256" key="2">
    <source>
        <dbReference type="ARBA" id="ARBA00009877"/>
    </source>
</evidence>
<feature type="transmembrane region" description="Helical" evidence="7">
    <location>
        <begin position="276"/>
        <end position="294"/>
    </location>
</feature>
<keyword evidence="4 7" id="KW-1133">Transmembrane helix</keyword>
<name>A0A9P8ACE0_9AGAR</name>
<keyword evidence="3 6" id="KW-0812">Transmembrane</keyword>
<evidence type="ECO:0000256" key="5">
    <source>
        <dbReference type="ARBA" id="ARBA00023136"/>
    </source>
</evidence>
<evidence type="ECO:0000256" key="6">
    <source>
        <dbReference type="RuleBase" id="RU003945"/>
    </source>
</evidence>
<dbReference type="Pfam" id="PF02096">
    <property type="entry name" value="60KD_IMP"/>
    <property type="match status" value="1"/>
</dbReference>
<dbReference type="EMBL" id="CM032182">
    <property type="protein sequence ID" value="KAG7096851.1"/>
    <property type="molecule type" value="Genomic_DNA"/>
</dbReference>
<evidence type="ECO:0000259" key="8">
    <source>
        <dbReference type="Pfam" id="PF02096"/>
    </source>
</evidence>
<dbReference type="GO" id="GO:0033617">
    <property type="term" value="P:mitochondrial respiratory chain complex IV assembly"/>
    <property type="evidence" value="ECO:0007669"/>
    <property type="project" value="TreeGrafter"/>
</dbReference>
<evidence type="ECO:0000313" key="9">
    <source>
        <dbReference type="EMBL" id="KAG7096851.1"/>
    </source>
</evidence>